<dbReference type="RefSeq" id="XP_029223056.1">
    <property type="nucleotide sequence ID" value="XM_029376818.1"/>
</dbReference>
<evidence type="ECO:0000313" key="2">
    <source>
        <dbReference type="EMBL" id="RNE95428.1"/>
    </source>
</evidence>
<reference evidence="2 3" key="1">
    <citation type="journal article" date="2018" name="BMC Genomics">
        <title>Genomic comparison of Trypanosoma conorhini and Trypanosoma rangeli to Trypanosoma cruzi strains of high and low virulence.</title>
        <authorList>
            <person name="Bradwell K.R."/>
            <person name="Koparde V.N."/>
            <person name="Matveyev A.V."/>
            <person name="Serrano M.G."/>
            <person name="Alves J.M."/>
            <person name="Parikh H."/>
            <person name="Huang B."/>
            <person name="Lee V."/>
            <person name="Espinosa-Alvarez O."/>
            <person name="Ortiz P.A."/>
            <person name="Costa-Martins A.G."/>
            <person name="Teixeira M.M."/>
            <person name="Buck G.A."/>
        </authorList>
    </citation>
    <scope>NUCLEOTIDE SEQUENCE [LARGE SCALE GENOMIC DNA]</scope>
    <source>
        <strain evidence="2 3">025E</strain>
    </source>
</reference>
<dbReference type="InterPro" id="IPR046836">
    <property type="entry name" value="RHS_C"/>
</dbReference>
<feature type="domain" description="Retrotransposon hot spot protein,C-terminal" evidence="1">
    <location>
        <begin position="7"/>
        <end position="100"/>
    </location>
</feature>
<dbReference type="GeneID" id="40323637"/>
<organism evidence="2 3">
    <name type="scientific">Trypanosoma conorhini</name>
    <dbReference type="NCBI Taxonomy" id="83891"/>
    <lineage>
        <taxon>Eukaryota</taxon>
        <taxon>Discoba</taxon>
        <taxon>Euglenozoa</taxon>
        <taxon>Kinetoplastea</taxon>
        <taxon>Metakinetoplastina</taxon>
        <taxon>Trypanosomatida</taxon>
        <taxon>Trypanosomatidae</taxon>
        <taxon>Trypanosoma</taxon>
    </lineage>
</organism>
<accession>A0A3R7M3F3</accession>
<dbReference type="OrthoDB" id="252338at2759"/>
<dbReference type="Proteomes" id="UP000284403">
    <property type="component" value="Unassembled WGS sequence"/>
</dbReference>
<dbReference type="AlphaFoldDB" id="A0A3R7M3F3"/>
<dbReference type="InterPro" id="IPR006518">
    <property type="entry name" value="Trypano_RHS"/>
</dbReference>
<comment type="caution">
    <text evidence="2">The sequence shown here is derived from an EMBL/GenBank/DDBJ whole genome shotgun (WGS) entry which is preliminary data.</text>
</comment>
<sequence>MKYLVWQRKLKGYVIYDVDKKGYEPSWDYPPSDTWGVIVLSSPNEDNFKGWAKQKKAEMIVMDCPDELDVKAMCAWRTRDKSAAEQTNYWKMVNKRMTEVDRSTLHF</sequence>
<dbReference type="NCBIfam" id="TIGR01631">
    <property type="entry name" value="Trypano_RHS"/>
    <property type="match status" value="1"/>
</dbReference>
<proteinExistence type="predicted"/>
<gene>
    <name evidence="2" type="ORF">Tco025E_10026</name>
</gene>
<dbReference type="Pfam" id="PF07999">
    <property type="entry name" value="RHSP"/>
    <property type="match status" value="1"/>
</dbReference>
<name>A0A3R7M3F3_9TRYP</name>
<evidence type="ECO:0000259" key="1">
    <source>
        <dbReference type="Pfam" id="PF07999"/>
    </source>
</evidence>
<dbReference type="EMBL" id="MKKU01001437">
    <property type="protein sequence ID" value="RNE95428.1"/>
    <property type="molecule type" value="Genomic_DNA"/>
</dbReference>
<keyword evidence="3" id="KW-1185">Reference proteome</keyword>
<protein>
    <submittedName>
        <fullName evidence="2">Putative retrotransposon hot spot (RHS) protein</fullName>
    </submittedName>
</protein>
<evidence type="ECO:0000313" key="3">
    <source>
        <dbReference type="Proteomes" id="UP000284403"/>
    </source>
</evidence>